<dbReference type="InterPro" id="IPR013491">
    <property type="entry name" value="Tape_meas_N"/>
</dbReference>
<feature type="domain" description="Tape measure protein N-terminal" evidence="2">
    <location>
        <begin position="79"/>
        <end position="264"/>
    </location>
</feature>
<protein>
    <submittedName>
        <fullName evidence="3">Tape measure domain-containing protein</fullName>
    </submittedName>
</protein>
<dbReference type="Pfam" id="PF20155">
    <property type="entry name" value="TMP_3"/>
    <property type="match status" value="1"/>
</dbReference>
<dbReference type="Proteomes" id="UP000053748">
    <property type="component" value="Unassembled WGS sequence"/>
</dbReference>
<feature type="coiled-coil region" evidence="1">
    <location>
        <begin position="758"/>
        <end position="785"/>
    </location>
</feature>
<dbReference type="OrthoDB" id="8019720at2"/>
<dbReference type="NCBIfam" id="TIGR02675">
    <property type="entry name" value="tape_meas_nterm"/>
    <property type="match status" value="1"/>
</dbReference>
<evidence type="ECO:0000313" key="4">
    <source>
        <dbReference type="Proteomes" id="UP000053748"/>
    </source>
</evidence>
<sequence length="985" mass="107210">MNQNLVFALRFDAKTGQFVTDVGAASRAVGELGDRSGISTKQLHTLDQQSSQLSSQLVSLRNQALALAGGFSIMAVAGDATRTLAQYQDMRTQITALVGGQREWGETEQYLIATASEHNKVLTSMAGNYARLASLQEAGLLTVDEMRHIFEGMSDVQSQTGASTVQLEQAMYGLSQALASPIVRAEELNQVVEPLPGLLNKLDKAAGLQAGGFRQLMLDGQITSDFFKQTLLKALNEYEGAAARTASNINAQYALLTNSYQQAVLAYEKPITDSLTPMLSAAGNTLLLFADNAQTVTTVVELSLVLALSRGAAAFGTMTAAKVADMLAERQRTLATIQATQTTLAATEAEIARLTVNRQQAVGAVMAARLEDQITAAKARHTLATQTLTAAQTQLNVVARAGAASLALMGGPAGVVMLAAGALAYFAATSGNTRKELKTLDAEVKNLNGSFDHLNSKQREILVVQLNHEMSQTRESIISTQRQIEGLKNNLANLDPGGRSAARARIVELEEKIISYKNALIDASAKQQAVFNAGMPDLTTPTTPLGVSNTELSDGEKRLEQLTRQLALLGKSSELSKINFELEQGSLKTVAPALAEKLRLKAKEIDLEQLRLDTQQKAQTLNEQAAERLTALQSQLALYSSTGEAARLRWELEHGALKGVNEELAKNLLLEADKLDKLKGEGQYDTRKLEAFYEESDAIAKAYLLRAAIEADFENEARAREEFAYQEKQERYARQFEQAYQQATGDQQLQADLEREYFANREMMLAEHEANLSEIERNAAMQRKQFQQDVAEDLLSFTEQQMNITTQFLRQAGKEQSGIYRALFAMQKMAAIPSMIIATEEAATKALTLGPMAGPLASAAVKTMGYASVGIVAGQAIAGQAHDGLWRVPTDNEGTFLLKRDEMVLNTEQAGDFRWMVGMMQAMKQTQQQQVAMQSNSSQPVNVSPAPVHVAFLDDQTQLNRYLLSDVGQDQVVEIVKRNKNRLGG</sequence>
<keyword evidence="1" id="KW-0175">Coiled coil</keyword>
<name>A0A2J9VKK8_VIBMI</name>
<keyword evidence="4" id="KW-1185">Reference proteome</keyword>
<comment type="caution">
    <text evidence="3">The sequence shown here is derived from an EMBL/GenBank/DDBJ whole genome shotgun (WGS) entry which is preliminary data.</text>
</comment>
<gene>
    <name evidence="3" type="ORF">AL544_005225</name>
</gene>
<evidence type="ECO:0000256" key="1">
    <source>
        <dbReference type="SAM" id="Coils"/>
    </source>
</evidence>
<evidence type="ECO:0000259" key="2">
    <source>
        <dbReference type="Pfam" id="PF20155"/>
    </source>
</evidence>
<dbReference type="RefSeq" id="WP_001075203.1">
    <property type="nucleotide sequence ID" value="NZ_CAWMSS010000002.1"/>
</dbReference>
<accession>A0A2J9VKK8</accession>
<reference evidence="3" key="1">
    <citation type="submission" date="2017-12" db="EMBL/GenBank/DDBJ databases">
        <title>FDA dAtabase for Regulatory Grade micrObial Sequences (FDA-ARGOS): Supporting development and validation of Infectious Disease Dx tests.</title>
        <authorList>
            <person name="Hoffmann M."/>
            <person name="Allard M."/>
            <person name="Evans P."/>
            <person name="Brown E."/>
            <person name="Tallon L.J."/>
            <person name="Sadzewicz L."/>
            <person name="Sengamalay N."/>
            <person name="Ott S."/>
            <person name="Godinez A."/>
            <person name="Nagaraj S."/>
            <person name="Vavikolanu K."/>
            <person name="Aluvathingal J."/>
            <person name="Nadendla S."/>
            <person name="Hobson J."/>
            <person name="Sichtig H."/>
        </authorList>
    </citation>
    <scope>NUCLEOTIDE SEQUENCE [LARGE SCALE GENOMIC DNA]</scope>
    <source>
        <strain evidence="3">FDAARGOS_113</strain>
    </source>
</reference>
<proteinExistence type="predicted"/>
<dbReference type="AlphaFoldDB" id="A0A2J9VKK8"/>
<dbReference type="EMBL" id="LOSJ02000001">
    <property type="protein sequence ID" value="PNM64315.1"/>
    <property type="molecule type" value="Genomic_DNA"/>
</dbReference>
<organism evidence="3 4">
    <name type="scientific">Vibrio mimicus</name>
    <dbReference type="NCBI Taxonomy" id="674"/>
    <lineage>
        <taxon>Bacteria</taxon>
        <taxon>Pseudomonadati</taxon>
        <taxon>Pseudomonadota</taxon>
        <taxon>Gammaproteobacteria</taxon>
        <taxon>Vibrionales</taxon>
        <taxon>Vibrionaceae</taxon>
        <taxon>Vibrio</taxon>
    </lineage>
</organism>
<feature type="coiled-coil region" evidence="1">
    <location>
        <begin position="437"/>
        <end position="526"/>
    </location>
</feature>
<evidence type="ECO:0000313" key="3">
    <source>
        <dbReference type="EMBL" id="PNM64315.1"/>
    </source>
</evidence>